<sequence length="396" mass="43861">MLHNFSWGGLVARASLLASTQPEARATQTYTEKASIAMERMNTDWYNAATGVWDNAWWSSANVLTVMADFTTLRLEEANKLNLGGMMRTTFTNAQKTQVQTFKTMNHGLVASTYCLDSNKGCMAKRNFLNKRGFDDFLNDYYDDEGWWALAWIRAHDAAGDADFLEAAIDIFQDMQTGAGTPCGGIYWKKGGTYVNAIANELYLSVAASLARRVPDNSTYLDIAKKQWKWFEESGMINAKGLVNDGLTSDCKNNGLQTWSYNQGVILGGLVELALATSNGALIEKAHRIAYAAIKELTNDHGILIETDDCELRDGHCGADGQQFKGIFVRNLRYLHEVSPKALYRRFIIKNANSVWKNNRNKQNQLGVSWTGPYIDATGPSHSSAMDVLVAAIAVA</sequence>
<gene>
    <name evidence="2" type="ORF">FZEAL_3283</name>
</gene>
<dbReference type="Pfam" id="PF03663">
    <property type="entry name" value="Glyco_hydro_76"/>
    <property type="match status" value="1"/>
</dbReference>
<dbReference type="EMBL" id="JABEYC010000208">
    <property type="protein sequence ID" value="KAF4980769.1"/>
    <property type="molecule type" value="Genomic_DNA"/>
</dbReference>
<name>A0A8H4UP12_9HYPO</name>
<reference evidence="2" key="1">
    <citation type="journal article" date="2020" name="BMC Genomics">
        <title>Correction to: Identification and distribution of gene clusters required for synthesis of sphingolipid metabolism inhibitors in diverse species of the filamentous fungus Fusarium.</title>
        <authorList>
            <person name="Kim H.S."/>
            <person name="Lohmar J.M."/>
            <person name="Busman M."/>
            <person name="Brown D.W."/>
            <person name="Naumann T.A."/>
            <person name="Divon H.H."/>
            <person name="Lysoe E."/>
            <person name="Uhlig S."/>
            <person name="Proctor R.H."/>
        </authorList>
    </citation>
    <scope>NUCLEOTIDE SEQUENCE</scope>
    <source>
        <strain evidence="2">NRRL 22465</strain>
    </source>
</reference>
<accession>A0A8H4UP12</accession>
<dbReference type="SUPFAM" id="SSF48208">
    <property type="entry name" value="Six-hairpin glycosidases"/>
    <property type="match status" value="1"/>
</dbReference>
<dbReference type="InterPro" id="IPR053169">
    <property type="entry name" value="MUG_Protein"/>
</dbReference>
<organism evidence="2 3">
    <name type="scientific">Fusarium zealandicum</name>
    <dbReference type="NCBI Taxonomy" id="1053134"/>
    <lineage>
        <taxon>Eukaryota</taxon>
        <taxon>Fungi</taxon>
        <taxon>Dikarya</taxon>
        <taxon>Ascomycota</taxon>
        <taxon>Pezizomycotina</taxon>
        <taxon>Sordariomycetes</taxon>
        <taxon>Hypocreomycetidae</taxon>
        <taxon>Hypocreales</taxon>
        <taxon>Nectriaceae</taxon>
        <taxon>Fusarium</taxon>
        <taxon>Fusarium staphyleae species complex</taxon>
    </lineage>
</organism>
<proteinExistence type="predicted"/>
<feature type="signal peptide" evidence="1">
    <location>
        <begin position="1"/>
        <end position="26"/>
    </location>
</feature>
<protein>
    <recommendedName>
        <fullName evidence="4">Mannan endo-1,6-alpha-mannosidase</fullName>
    </recommendedName>
</protein>
<keyword evidence="1" id="KW-0732">Signal</keyword>
<dbReference type="Proteomes" id="UP000635477">
    <property type="component" value="Unassembled WGS sequence"/>
</dbReference>
<dbReference type="PANTHER" id="PTHR47791:SF1">
    <property type="entry name" value="ENDO MANNANASE, GH76 FAMILY (EUROFUNG)"/>
    <property type="match status" value="1"/>
</dbReference>
<evidence type="ECO:0000313" key="3">
    <source>
        <dbReference type="Proteomes" id="UP000635477"/>
    </source>
</evidence>
<evidence type="ECO:0008006" key="4">
    <source>
        <dbReference type="Google" id="ProtNLM"/>
    </source>
</evidence>
<dbReference type="OrthoDB" id="9984024at2759"/>
<dbReference type="Gene3D" id="1.50.10.20">
    <property type="match status" value="1"/>
</dbReference>
<dbReference type="InterPro" id="IPR008928">
    <property type="entry name" value="6-hairpin_glycosidase_sf"/>
</dbReference>
<evidence type="ECO:0000256" key="1">
    <source>
        <dbReference type="SAM" id="SignalP"/>
    </source>
</evidence>
<reference evidence="2" key="2">
    <citation type="submission" date="2020-05" db="EMBL/GenBank/DDBJ databases">
        <authorList>
            <person name="Kim H.-S."/>
            <person name="Proctor R.H."/>
            <person name="Brown D.W."/>
        </authorList>
    </citation>
    <scope>NUCLEOTIDE SEQUENCE</scope>
    <source>
        <strain evidence="2">NRRL 22465</strain>
    </source>
</reference>
<dbReference type="InterPro" id="IPR005198">
    <property type="entry name" value="Glyco_hydro_76"/>
</dbReference>
<evidence type="ECO:0000313" key="2">
    <source>
        <dbReference type="EMBL" id="KAF4980769.1"/>
    </source>
</evidence>
<feature type="chain" id="PRO_5034487662" description="Mannan endo-1,6-alpha-mannosidase" evidence="1">
    <location>
        <begin position="27"/>
        <end position="396"/>
    </location>
</feature>
<dbReference type="PANTHER" id="PTHR47791">
    <property type="entry name" value="MEIOTICALLY UP-REGULATED GENE 191 PROTEIN"/>
    <property type="match status" value="1"/>
</dbReference>
<comment type="caution">
    <text evidence="2">The sequence shown here is derived from an EMBL/GenBank/DDBJ whole genome shotgun (WGS) entry which is preliminary data.</text>
</comment>
<dbReference type="GO" id="GO:0005975">
    <property type="term" value="P:carbohydrate metabolic process"/>
    <property type="evidence" value="ECO:0007669"/>
    <property type="project" value="InterPro"/>
</dbReference>
<dbReference type="AlphaFoldDB" id="A0A8H4UP12"/>
<keyword evidence="3" id="KW-1185">Reference proteome</keyword>